<dbReference type="OrthoDB" id="17066at2759"/>
<comment type="caution">
    <text evidence="1">The sequence shown here is derived from an EMBL/GenBank/DDBJ whole genome shotgun (WGS) entry which is preliminary data.</text>
</comment>
<name>A0A9N8YYU3_9GLOM</name>
<dbReference type="Proteomes" id="UP000789572">
    <property type="component" value="Unassembled WGS sequence"/>
</dbReference>
<accession>A0A9N8YYU3</accession>
<dbReference type="EMBL" id="CAJVPJ010000031">
    <property type="protein sequence ID" value="CAG8461528.1"/>
    <property type="molecule type" value="Genomic_DNA"/>
</dbReference>
<evidence type="ECO:0000313" key="1">
    <source>
        <dbReference type="EMBL" id="CAG8461528.1"/>
    </source>
</evidence>
<keyword evidence="2" id="KW-1185">Reference proteome</keyword>
<dbReference type="AlphaFoldDB" id="A0A9N8YYU3"/>
<proteinExistence type="predicted"/>
<reference evidence="1" key="1">
    <citation type="submission" date="2021-06" db="EMBL/GenBank/DDBJ databases">
        <authorList>
            <person name="Kallberg Y."/>
            <person name="Tangrot J."/>
            <person name="Rosling A."/>
        </authorList>
    </citation>
    <scope>NUCLEOTIDE SEQUENCE</scope>
    <source>
        <strain evidence="1">IA702</strain>
    </source>
</reference>
<protein>
    <submittedName>
        <fullName evidence="1">665_t:CDS:1</fullName>
    </submittedName>
</protein>
<sequence>TQQYQKMESYQTTLERLLLEAKNDLGDEHVQFVPVYLTCSLQKLVNHFISIFTMYKEEYIFKKKLLCEFNRIEEKQDGMVLLTVWMNQPCINMDRTKDFDELCKIEKEEWAKRFT</sequence>
<evidence type="ECO:0000313" key="2">
    <source>
        <dbReference type="Proteomes" id="UP000789572"/>
    </source>
</evidence>
<organism evidence="1 2">
    <name type="scientific">Paraglomus occultum</name>
    <dbReference type="NCBI Taxonomy" id="144539"/>
    <lineage>
        <taxon>Eukaryota</taxon>
        <taxon>Fungi</taxon>
        <taxon>Fungi incertae sedis</taxon>
        <taxon>Mucoromycota</taxon>
        <taxon>Glomeromycotina</taxon>
        <taxon>Glomeromycetes</taxon>
        <taxon>Paraglomerales</taxon>
        <taxon>Paraglomeraceae</taxon>
        <taxon>Paraglomus</taxon>
    </lineage>
</organism>
<gene>
    <name evidence="1" type="ORF">POCULU_LOCUS590</name>
</gene>
<feature type="non-terminal residue" evidence="1">
    <location>
        <position position="115"/>
    </location>
</feature>